<gene>
    <name evidence="2" type="ORF">RIF29_03642</name>
</gene>
<keyword evidence="3" id="KW-1185">Reference proteome</keyword>
<comment type="caution">
    <text evidence="2">The sequence shown here is derived from an EMBL/GenBank/DDBJ whole genome shotgun (WGS) entry which is preliminary data.</text>
</comment>
<evidence type="ECO:0000313" key="2">
    <source>
        <dbReference type="EMBL" id="KAK7289746.1"/>
    </source>
</evidence>
<keyword evidence="1" id="KW-0175">Coiled coil</keyword>
<evidence type="ECO:0000256" key="1">
    <source>
        <dbReference type="SAM" id="Coils"/>
    </source>
</evidence>
<dbReference type="AlphaFoldDB" id="A0AAN9P9E8"/>
<reference evidence="2 3" key="1">
    <citation type="submission" date="2024-01" db="EMBL/GenBank/DDBJ databases">
        <title>The genomes of 5 underutilized Papilionoideae crops provide insights into root nodulation and disease resistanc.</title>
        <authorList>
            <person name="Yuan L."/>
        </authorList>
    </citation>
    <scope>NUCLEOTIDE SEQUENCE [LARGE SCALE GENOMIC DNA]</scope>
    <source>
        <strain evidence="2">ZHUSHIDOU_FW_LH</strain>
        <tissue evidence="2">Leaf</tissue>
    </source>
</reference>
<organism evidence="2 3">
    <name type="scientific">Crotalaria pallida</name>
    <name type="common">Smooth rattlebox</name>
    <name type="synonym">Crotalaria striata</name>
    <dbReference type="NCBI Taxonomy" id="3830"/>
    <lineage>
        <taxon>Eukaryota</taxon>
        <taxon>Viridiplantae</taxon>
        <taxon>Streptophyta</taxon>
        <taxon>Embryophyta</taxon>
        <taxon>Tracheophyta</taxon>
        <taxon>Spermatophyta</taxon>
        <taxon>Magnoliopsida</taxon>
        <taxon>eudicotyledons</taxon>
        <taxon>Gunneridae</taxon>
        <taxon>Pentapetalae</taxon>
        <taxon>rosids</taxon>
        <taxon>fabids</taxon>
        <taxon>Fabales</taxon>
        <taxon>Fabaceae</taxon>
        <taxon>Papilionoideae</taxon>
        <taxon>50 kb inversion clade</taxon>
        <taxon>genistoids sensu lato</taxon>
        <taxon>core genistoids</taxon>
        <taxon>Crotalarieae</taxon>
        <taxon>Crotalaria</taxon>
    </lineage>
</organism>
<dbReference type="EMBL" id="JAYWIO010000001">
    <property type="protein sequence ID" value="KAK7289746.1"/>
    <property type="molecule type" value="Genomic_DNA"/>
</dbReference>
<protein>
    <submittedName>
        <fullName evidence="2">Uncharacterized protein</fullName>
    </submittedName>
</protein>
<dbReference type="PANTHER" id="PTHR47458">
    <property type="entry name" value="SMAD/FHA DOMAIN-CONTAINING PROTEIN"/>
    <property type="match status" value="1"/>
</dbReference>
<proteinExistence type="predicted"/>
<dbReference type="PANTHER" id="PTHR47458:SF1">
    <property type="entry name" value="SMAD_FHA DOMAIN-CONTAINING PROTEIN"/>
    <property type="match status" value="1"/>
</dbReference>
<name>A0AAN9P9E8_CROPI</name>
<evidence type="ECO:0000313" key="3">
    <source>
        <dbReference type="Proteomes" id="UP001372338"/>
    </source>
</evidence>
<feature type="coiled-coil region" evidence="1">
    <location>
        <begin position="11"/>
        <end position="108"/>
    </location>
</feature>
<accession>A0AAN9P9E8</accession>
<dbReference type="Proteomes" id="UP001372338">
    <property type="component" value="Unassembled WGS sequence"/>
</dbReference>
<sequence length="112" mass="13256">MESEREHSLLVETLRSKLEDTRQKLVVSENKVRQLETQVHEEQLASASVLKKVEELEQETKRLRKELESEKAAREEAWAKVSVLELEISAAMRDLDFERRRLKAARERLMLR</sequence>